<evidence type="ECO:0000256" key="5">
    <source>
        <dbReference type="ARBA" id="ARBA00022989"/>
    </source>
</evidence>
<keyword evidence="3" id="KW-1003">Cell membrane</keyword>
<comment type="subcellular location">
    <subcellularLocation>
        <location evidence="1">Cell membrane</location>
        <topology evidence="1">Multi-pass membrane protein</topology>
    </subcellularLocation>
</comment>
<dbReference type="Pfam" id="PF03773">
    <property type="entry name" value="ArsP_1"/>
    <property type="match status" value="1"/>
</dbReference>
<comment type="similarity">
    <text evidence="2">Belongs to the UPF0718 family.</text>
</comment>
<name>A0A7Z7LF31_9BACT</name>
<organism evidence="8 9">
    <name type="scientific">Mesotoga infera</name>
    <dbReference type="NCBI Taxonomy" id="1236046"/>
    <lineage>
        <taxon>Bacteria</taxon>
        <taxon>Thermotogati</taxon>
        <taxon>Thermotogota</taxon>
        <taxon>Thermotogae</taxon>
        <taxon>Kosmotogales</taxon>
        <taxon>Kosmotogaceae</taxon>
        <taxon>Mesotoga</taxon>
    </lineage>
</organism>
<accession>A0A7Z7LF31</accession>
<dbReference type="RefSeq" id="WP_169698955.1">
    <property type="nucleotide sequence ID" value="NZ_LS974202.1"/>
</dbReference>
<keyword evidence="5 7" id="KW-1133">Transmembrane helix</keyword>
<dbReference type="InterPro" id="IPR005524">
    <property type="entry name" value="DUF318"/>
</dbReference>
<evidence type="ECO:0000256" key="2">
    <source>
        <dbReference type="ARBA" id="ARBA00006386"/>
    </source>
</evidence>
<feature type="transmembrane region" description="Helical" evidence="7">
    <location>
        <begin position="78"/>
        <end position="101"/>
    </location>
</feature>
<evidence type="ECO:0000256" key="1">
    <source>
        <dbReference type="ARBA" id="ARBA00004651"/>
    </source>
</evidence>
<dbReference type="GO" id="GO:0005886">
    <property type="term" value="C:plasma membrane"/>
    <property type="evidence" value="ECO:0007669"/>
    <property type="project" value="UniProtKB-SubCell"/>
</dbReference>
<evidence type="ECO:0000256" key="7">
    <source>
        <dbReference type="SAM" id="Phobius"/>
    </source>
</evidence>
<evidence type="ECO:0008006" key="10">
    <source>
        <dbReference type="Google" id="ProtNLM"/>
    </source>
</evidence>
<protein>
    <recommendedName>
        <fullName evidence="10">Permease</fullName>
    </recommendedName>
</protein>
<keyword evidence="6 7" id="KW-0472">Membrane</keyword>
<evidence type="ECO:0000256" key="3">
    <source>
        <dbReference type="ARBA" id="ARBA00022475"/>
    </source>
</evidence>
<reference evidence="8 9" key="1">
    <citation type="submission" date="2017-01" db="EMBL/GenBank/DDBJ databases">
        <authorList>
            <person name="Erauso G."/>
        </authorList>
    </citation>
    <scope>NUCLEOTIDE SEQUENCE [LARGE SCALE GENOMIC DNA]</scope>
    <source>
        <strain evidence="8">MESINF1</strain>
    </source>
</reference>
<dbReference type="KEGG" id="minf:MESINF_1244"/>
<dbReference type="AlphaFoldDB" id="A0A7Z7LF31"/>
<feature type="transmembrane region" description="Helical" evidence="7">
    <location>
        <begin position="6"/>
        <end position="26"/>
    </location>
</feature>
<gene>
    <name evidence="8" type="ORF">MESINF_1244</name>
</gene>
<proteinExistence type="inferred from homology"/>
<evidence type="ECO:0000256" key="4">
    <source>
        <dbReference type="ARBA" id="ARBA00022692"/>
    </source>
</evidence>
<evidence type="ECO:0000256" key="6">
    <source>
        <dbReference type="ARBA" id="ARBA00023136"/>
    </source>
</evidence>
<sequence>MKGRRYLFPLIVAVVVAIFTLVDNQTGLKALSITGSSFLEMLSVIPPIFVLLGLLDVWVPREKIIKHLGEESGFKGIVLSFVLGAAAAGPLYGAFPIAAVFMKKGVKFSNVLIFIGAWSTTKIPMFMFEMGALGVGFALLRLAINIPGILVMALLLEKMTGKDQREAIYMRANKLSE</sequence>
<keyword evidence="9" id="KW-1185">Reference proteome</keyword>
<evidence type="ECO:0000313" key="9">
    <source>
        <dbReference type="Proteomes" id="UP000250796"/>
    </source>
</evidence>
<feature type="transmembrane region" description="Helical" evidence="7">
    <location>
        <begin position="133"/>
        <end position="156"/>
    </location>
</feature>
<keyword evidence="4 7" id="KW-0812">Transmembrane</keyword>
<dbReference type="Proteomes" id="UP000250796">
    <property type="component" value="Chromosome MESINF"/>
</dbReference>
<dbReference type="EMBL" id="LS974202">
    <property type="protein sequence ID" value="SSC12688.1"/>
    <property type="molecule type" value="Genomic_DNA"/>
</dbReference>
<evidence type="ECO:0000313" key="8">
    <source>
        <dbReference type="EMBL" id="SSC12688.1"/>
    </source>
</evidence>
<feature type="transmembrane region" description="Helical" evidence="7">
    <location>
        <begin position="38"/>
        <end position="58"/>
    </location>
</feature>